<proteinExistence type="inferred from homology"/>
<dbReference type="InterPro" id="IPR036388">
    <property type="entry name" value="WH-like_DNA-bd_sf"/>
</dbReference>
<dbReference type="InterPro" id="IPR036390">
    <property type="entry name" value="WH_DNA-bd_sf"/>
</dbReference>
<dbReference type="EMBL" id="WHOA01000041">
    <property type="protein sequence ID" value="NOU71161.1"/>
    <property type="molecule type" value="Genomic_DNA"/>
</dbReference>
<dbReference type="SUPFAM" id="SSF46785">
    <property type="entry name" value="Winged helix' DNA-binding domain"/>
    <property type="match status" value="1"/>
</dbReference>
<comment type="caution">
    <text evidence="6">The sequence shown here is derived from an EMBL/GenBank/DDBJ whole genome shotgun (WGS) entry which is preliminary data.</text>
</comment>
<dbReference type="PANTHER" id="PTHR30419:SF25">
    <property type="entry name" value="HTH-TYPE TRANSCRIPTIONAL REGULATOR YTLI"/>
    <property type="match status" value="1"/>
</dbReference>
<dbReference type="Pfam" id="PF00126">
    <property type="entry name" value="HTH_1"/>
    <property type="match status" value="1"/>
</dbReference>
<dbReference type="InterPro" id="IPR005119">
    <property type="entry name" value="LysR_subst-bd"/>
</dbReference>
<dbReference type="Proteomes" id="UP000616779">
    <property type="component" value="Unassembled WGS sequence"/>
</dbReference>
<dbReference type="InterPro" id="IPR050950">
    <property type="entry name" value="HTH-type_LysR_regulators"/>
</dbReference>
<dbReference type="CDD" id="cd05466">
    <property type="entry name" value="PBP2_LTTR_substrate"/>
    <property type="match status" value="1"/>
</dbReference>
<sequence length="292" mass="33030">MDLKELTTFQTIIQEGNFTRAAVKLNYAQSTITNQVQRLEKELGIQLFKRGWDAELTTSGQIFAAEIDKLIGHWNHVTEQAKALQREEIGSLHVGGLESLIEHVLPNSLRRFREHKPKVSCHFVNGNTDSLSRAVLQNQLDFAICGEPTDLSSFHFEPLYNENISFIVTNSHPLAERNGIIPFEELLNYPMIVGGNTCLYYLRLSKQYSHYTETPFLYTVSQISAIPGFVQRIPSVGAVLDSTALPPNVVKIHVELKDSSIPVGLLQLRNTEYTSSSKNLLMQYVKEELQRI</sequence>
<dbReference type="SUPFAM" id="SSF53850">
    <property type="entry name" value="Periplasmic binding protein-like II"/>
    <property type="match status" value="1"/>
</dbReference>
<evidence type="ECO:0000259" key="5">
    <source>
        <dbReference type="PROSITE" id="PS50931"/>
    </source>
</evidence>
<dbReference type="RefSeq" id="WP_171642319.1">
    <property type="nucleotide sequence ID" value="NZ_WHOA01000041.1"/>
</dbReference>
<keyword evidence="2" id="KW-0805">Transcription regulation</keyword>
<dbReference type="PANTHER" id="PTHR30419">
    <property type="entry name" value="HTH-TYPE TRANSCRIPTIONAL REGULATOR YBHD"/>
    <property type="match status" value="1"/>
</dbReference>
<evidence type="ECO:0000256" key="1">
    <source>
        <dbReference type="ARBA" id="ARBA00009437"/>
    </source>
</evidence>
<dbReference type="PROSITE" id="PS50931">
    <property type="entry name" value="HTH_LYSR"/>
    <property type="match status" value="1"/>
</dbReference>
<dbReference type="Gene3D" id="1.10.10.10">
    <property type="entry name" value="Winged helix-like DNA-binding domain superfamily/Winged helix DNA-binding domain"/>
    <property type="match status" value="1"/>
</dbReference>
<evidence type="ECO:0000256" key="4">
    <source>
        <dbReference type="ARBA" id="ARBA00023163"/>
    </source>
</evidence>
<feature type="domain" description="HTH lysR-type" evidence="5">
    <location>
        <begin position="1"/>
        <end position="57"/>
    </location>
</feature>
<dbReference type="Gene3D" id="3.40.190.290">
    <property type="match status" value="1"/>
</dbReference>
<gene>
    <name evidence="6" type="ORF">GC098_06925</name>
</gene>
<organism evidence="6 7">
    <name type="scientific">Paenibacillus phytorum</name>
    <dbReference type="NCBI Taxonomy" id="2654977"/>
    <lineage>
        <taxon>Bacteria</taxon>
        <taxon>Bacillati</taxon>
        <taxon>Bacillota</taxon>
        <taxon>Bacilli</taxon>
        <taxon>Bacillales</taxon>
        <taxon>Paenibacillaceae</taxon>
        <taxon>Paenibacillus</taxon>
    </lineage>
</organism>
<evidence type="ECO:0000256" key="3">
    <source>
        <dbReference type="ARBA" id="ARBA00023125"/>
    </source>
</evidence>
<evidence type="ECO:0000256" key="2">
    <source>
        <dbReference type="ARBA" id="ARBA00023015"/>
    </source>
</evidence>
<comment type="similarity">
    <text evidence="1">Belongs to the LysR transcriptional regulatory family.</text>
</comment>
<evidence type="ECO:0000313" key="7">
    <source>
        <dbReference type="Proteomes" id="UP000616779"/>
    </source>
</evidence>
<dbReference type="Pfam" id="PF03466">
    <property type="entry name" value="LysR_substrate"/>
    <property type="match status" value="1"/>
</dbReference>
<keyword evidence="7" id="KW-1185">Reference proteome</keyword>
<dbReference type="PRINTS" id="PR00039">
    <property type="entry name" value="HTHLYSR"/>
</dbReference>
<keyword evidence="4" id="KW-0804">Transcription</keyword>
<keyword evidence="3" id="KW-0238">DNA-binding</keyword>
<dbReference type="InterPro" id="IPR000847">
    <property type="entry name" value="LysR_HTH_N"/>
</dbReference>
<evidence type="ECO:0000313" key="6">
    <source>
        <dbReference type="EMBL" id="NOU71161.1"/>
    </source>
</evidence>
<accession>A0ABX1XT65</accession>
<protein>
    <submittedName>
        <fullName evidence="6">LysR family transcriptional regulator</fullName>
    </submittedName>
</protein>
<name>A0ABX1XT65_9BACL</name>
<reference evidence="6 7" key="1">
    <citation type="submission" date="2019-10" db="EMBL/GenBank/DDBJ databases">
        <title>Description of Paenibacillus terrestris sp. nov.</title>
        <authorList>
            <person name="Carlier A."/>
            <person name="Qi S."/>
        </authorList>
    </citation>
    <scope>NUCLEOTIDE SEQUENCE [LARGE SCALE GENOMIC DNA]</scope>
    <source>
        <strain evidence="6 7">LMG 31458</strain>
    </source>
</reference>